<organism evidence="2 3">
    <name type="scientific">Puccinia sorghi</name>
    <dbReference type="NCBI Taxonomy" id="27349"/>
    <lineage>
        <taxon>Eukaryota</taxon>
        <taxon>Fungi</taxon>
        <taxon>Dikarya</taxon>
        <taxon>Basidiomycota</taxon>
        <taxon>Pucciniomycotina</taxon>
        <taxon>Pucciniomycetes</taxon>
        <taxon>Pucciniales</taxon>
        <taxon>Pucciniaceae</taxon>
        <taxon>Puccinia</taxon>
    </lineage>
</organism>
<dbReference type="AlphaFoldDB" id="A0A0L6V9D6"/>
<comment type="caution">
    <text evidence="2">The sequence shown here is derived from an EMBL/GenBank/DDBJ whole genome shotgun (WGS) entry which is preliminary data.</text>
</comment>
<proteinExistence type="predicted"/>
<gene>
    <name evidence="2" type="ORF">VP01_232g2</name>
</gene>
<sequence length="122" mass="13573">MPHLQNSPKGLTAKLPVNEVKPELPQDGLSYSKERGNERQRARILLCTLTPLGLSEQPFTAPGAKQRSDAGVAQGPESHSFSGKTFKDWEDASLASTCPKSWVDFQKWLIKLSPLWKEKLSQ</sequence>
<dbReference type="Proteomes" id="UP000037035">
    <property type="component" value="Unassembled WGS sequence"/>
</dbReference>
<feature type="region of interest" description="Disordered" evidence="1">
    <location>
        <begin position="1"/>
        <end position="36"/>
    </location>
</feature>
<dbReference type="VEuPathDB" id="FungiDB:VP01_232g2"/>
<protein>
    <submittedName>
        <fullName evidence="2">Uncharacterized protein</fullName>
    </submittedName>
</protein>
<accession>A0A0L6V9D6</accession>
<keyword evidence="3" id="KW-1185">Reference proteome</keyword>
<reference evidence="2 3" key="1">
    <citation type="submission" date="2015-08" db="EMBL/GenBank/DDBJ databases">
        <title>Next Generation Sequencing and Analysis of the Genome of Puccinia sorghi L Schw, the Causal Agent of Maize Common Rust.</title>
        <authorList>
            <person name="Rochi L."/>
            <person name="Burguener G."/>
            <person name="Darino M."/>
            <person name="Turjanski A."/>
            <person name="Kreff E."/>
            <person name="Dieguez M.J."/>
            <person name="Sacco F."/>
        </authorList>
    </citation>
    <scope>NUCLEOTIDE SEQUENCE [LARGE SCALE GENOMIC DNA]</scope>
    <source>
        <strain evidence="2 3">RO10H11247</strain>
    </source>
</reference>
<dbReference type="EMBL" id="LAVV01007203">
    <property type="protein sequence ID" value="KNZ56740.1"/>
    <property type="molecule type" value="Genomic_DNA"/>
</dbReference>
<name>A0A0L6V9D6_9BASI</name>
<feature type="region of interest" description="Disordered" evidence="1">
    <location>
        <begin position="55"/>
        <end position="84"/>
    </location>
</feature>
<evidence type="ECO:0000313" key="3">
    <source>
        <dbReference type="Proteomes" id="UP000037035"/>
    </source>
</evidence>
<evidence type="ECO:0000256" key="1">
    <source>
        <dbReference type="SAM" id="MobiDB-lite"/>
    </source>
</evidence>
<evidence type="ECO:0000313" key="2">
    <source>
        <dbReference type="EMBL" id="KNZ56740.1"/>
    </source>
</evidence>